<dbReference type="Proteomes" id="UP000244240">
    <property type="component" value="Unassembled WGS sequence"/>
</dbReference>
<dbReference type="RefSeq" id="WP_170109456.1">
    <property type="nucleotide sequence ID" value="NZ_QBKR01000003.1"/>
</dbReference>
<accession>A0A2T6C7D5</accession>
<sequence length="276" mass="31841">MVRTSLKRLKHGEVTALRCRFDFPGNVFRIWVFHVDGLMLETGPRRAVKEVERFAQDFPPRSIALSHFHEDHAGNAARLAEKYGAPVYMGDRTAEILAHPPRIPLYRRVVWGPLTPVRGIVTERIETERFRFLAVSTPGHADDHVSWVEEERGWAFTGDLYLGKRLTYGMRNESVSRLAESIRRVLRYPVRTVFCSHAGMIPDGPEALKQKLHFLEWLQDETLRLHREGARSGEIASRLLKKRTGLVWFSNGELSPVHLIHSIIRENRKKEKPAVR</sequence>
<feature type="domain" description="Metallo-beta-lactamase" evidence="1">
    <location>
        <begin position="29"/>
        <end position="197"/>
    </location>
</feature>
<dbReference type="AlphaFoldDB" id="A0A2T6C7D5"/>
<dbReference type="Gene3D" id="3.60.15.10">
    <property type="entry name" value="Ribonuclease Z/Hydroxyacylglutathione hydrolase-like"/>
    <property type="match status" value="1"/>
</dbReference>
<dbReference type="SUPFAM" id="SSF56281">
    <property type="entry name" value="Metallo-hydrolase/oxidoreductase"/>
    <property type="match status" value="1"/>
</dbReference>
<evidence type="ECO:0000259" key="1">
    <source>
        <dbReference type="SMART" id="SM00849"/>
    </source>
</evidence>
<dbReference type="InterPro" id="IPR001279">
    <property type="entry name" value="Metallo-B-lactamas"/>
</dbReference>
<reference evidence="2 3" key="1">
    <citation type="submission" date="2018-04" db="EMBL/GenBank/DDBJ databases">
        <title>Genomic Encyclopedia of Archaeal and Bacterial Type Strains, Phase II (KMG-II): from individual species to whole genera.</title>
        <authorList>
            <person name="Goeker M."/>
        </authorList>
    </citation>
    <scope>NUCLEOTIDE SEQUENCE [LARGE SCALE GENOMIC DNA]</scope>
    <source>
        <strain evidence="2 3">DSM 45787</strain>
    </source>
</reference>
<dbReference type="InterPro" id="IPR050855">
    <property type="entry name" value="NDM-1-like"/>
</dbReference>
<dbReference type="GO" id="GO:0016787">
    <property type="term" value="F:hydrolase activity"/>
    <property type="evidence" value="ECO:0007669"/>
    <property type="project" value="UniProtKB-KW"/>
</dbReference>
<proteinExistence type="predicted"/>
<keyword evidence="2" id="KW-0378">Hydrolase</keyword>
<dbReference type="EMBL" id="QBKR01000003">
    <property type="protein sequence ID" value="PTX64238.1"/>
    <property type="molecule type" value="Genomic_DNA"/>
</dbReference>
<dbReference type="InterPro" id="IPR036866">
    <property type="entry name" value="RibonucZ/Hydroxyglut_hydro"/>
</dbReference>
<comment type="caution">
    <text evidence="2">The sequence shown here is derived from an EMBL/GenBank/DDBJ whole genome shotgun (WGS) entry which is preliminary data.</text>
</comment>
<dbReference type="SMART" id="SM00849">
    <property type="entry name" value="Lactamase_B"/>
    <property type="match status" value="1"/>
</dbReference>
<dbReference type="Pfam" id="PF00753">
    <property type="entry name" value="Lactamase_B"/>
    <property type="match status" value="1"/>
</dbReference>
<gene>
    <name evidence="2" type="ORF">C8P63_10320</name>
</gene>
<evidence type="ECO:0000313" key="3">
    <source>
        <dbReference type="Proteomes" id="UP000244240"/>
    </source>
</evidence>
<dbReference type="PANTHER" id="PTHR42951">
    <property type="entry name" value="METALLO-BETA-LACTAMASE DOMAIN-CONTAINING"/>
    <property type="match status" value="1"/>
</dbReference>
<evidence type="ECO:0000313" key="2">
    <source>
        <dbReference type="EMBL" id="PTX64238.1"/>
    </source>
</evidence>
<name>A0A2T6C7D5_9BACL</name>
<dbReference type="PANTHER" id="PTHR42951:SF4">
    <property type="entry name" value="ACYL-COENZYME A THIOESTERASE MBLAC2"/>
    <property type="match status" value="1"/>
</dbReference>
<organism evidence="2 3">
    <name type="scientific">Melghirimyces profundicolus</name>
    <dbReference type="NCBI Taxonomy" id="1242148"/>
    <lineage>
        <taxon>Bacteria</taxon>
        <taxon>Bacillati</taxon>
        <taxon>Bacillota</taxon>
        <taxon>Bacilli</taxon>
        <taxon>Bacillales</taxon>
        <taxon>Thermoactinomycetaceae</taxon>
        <taxon>Melghirimyces</taxon>
    </lineage>
</organism>
<protein>
    <submittedName>
        <fullName evidence="2">Glyoxylase-like metal-dependent hydrolase (Beta-lactamase superfamily II)</fullName>
    </submittedName>
</protein>
<keyword evidence="3" id="KW-1185">Reference proteome</keyword>